<sequence>MKIVLASDHAGFFLKEKIKDFLVKEGHTVIDVGTNSSVSVDYPEYGFKAIEKLLNGEAERGILICGTGIGMSIVANRFPGIRAALCHEPFSAQMARRHNDANVLVLGGRLIGDGMAIEIVKTFLSTDFEGGRHERRLNLIEELSRLSNS</sequence>
<dbReference type="GO" id="GO:0009052">
    <property type="term" value="P:pentose-phosphate shunt, non-oxidative branch"/>
    <property type="evidence" value="ECO:0007669"/>
    <property type="project" value="TreeGrafter"/>
</dbReference>
<evidence type="ECO:0000313" key="5">
    <source>
        <dbReference type="EMBL" id="PMP60567.1"/>
    </source>
</evidence>
<protein>
    <submittedName>
        <fullName evidence="5">Ribose 5-phosphate isomerase B</fullName>
    </submittedName>
</protein>
<evidence type="ECO:0000256" key="1">
    <source>
        <dbReference type="ARBA" id="ARBA00008754"/>
    </source>
</evidence>
<name>A0A2N7PI03_9BACT</name>
<dbReference type="EMBL" id="PNIE01000103">
    <property type="protein sequence ID" value="PMP60567.1"/>
    <property type="molecule type" value="Genomic_DNA"/>
</dbReference>
<dbReference type="InterPro" id="IPR003500">
    <property type="entry name" value="RpiB_LacA_LacB"/>
</dbReference>
<evidence type="ECO:0000256" key="3">
    <source>
        <dbReference type="PIRSR" id="PIRSR005384-1"/>
    </source>
</evidence>
<dbReference type="Proteomes" id="UP000235731">
    <property type="component" value="Unassembled WGS sequence"/>
</dbReference>
<dbReference type="PIRSF" id="PIRSF005384">
    <property type="entry name" value="RpiB_LacA_B"/>
    <property type="match status" value="1"/>
</dbReference>
<dbReference type="NCBIfam" id="TIGR01120">
    <property type="entry name" value="rpiB"/>
    <property type="match status" value="1"/>
</dbReference>
<accession>A0A2N7PI03</accession>
<feature type="active site" description="Proton donor" evidence="3">
    <location>
        <position position="98"/>
    </location>
</feature>
<dbReference type="NCBIfam" id="TIGR00689">
    <property type="entry name" value="rpiB_lacA_lacB"/>
    <property type="match status" value="1"/>
</dbReference>
<dbReference type="AlphaFoldDB" id="A0A2N7PI03"/>
<dbReference type="Pfam" id="PF02502">
    <property type="entry name" value="LacAB_rpiB"/>
    <property type="match status" value="1"/>
</dbReference>
<feature type="binding site" evidence="4">
    <location>
        <position position="99"/>
    </location>
    <ligand>
        <name>D-ribulose 5-phosphate</name>
        <dbReference type="ChEBI" id="CHEBI:58121"/>
    </ligand>
</feature>
<dbReference type="GO" id="GO:0019316">
    <property type="term" value="P:D-allose catabolic process"/>
    <property type="evidence" value="ECO:0007669"/>
    <property type="project" value="TreeGrafter"/>
</dbReference>
<feature type="binding site" evidence="4">
    <location>
        <position position="136"/>
    </location>
    <ligand>
        <name>D-ribulose 5-phosphate</name>
        <dbReference type="ChEBI" id="CHEBI:58121"/>
    </ligand>
</feature>
<dbReference type="Gene3D" id="3.40.1400.10">
    <property type="entry name" value="Sugar-phosphate isomerase, RpiB/LacA/LacB"/>
    <property type="match status" value="1"/>
</dbReference>
<feature type="binding site" evidence="4">
    <location>
        <begin position="66"/>
        <end position="70"/>
    </location>
    <ligand>
        <name>D-ribulose 5-phosphate</name>
        <dbReference type="ChEBI" id="CHEBI:58121"/>
    </ligand>
</feature>
<feature type="binding site" evidence="4">
    <location>
        <position position="132"/>
    </location>
    <ligand>
        <name>D-ribulose 5-phosphate</name>
        <dbReference type="ChEBI" id="CHEBI:58121"/>
    </ligand>
</feature>
<gene>
    <name evidence="5" type="primary">rpiB</name>
    <name evidence="5" type="ORF">C0197_06725</name>
</gene>
<dbReference type="PANTHER" id="PTHR30345">
    <property type="entry name" value="RIBOSE-5-PHOSPHATE ISOMERASE B"/>
    <property type="match status" value="1"/>
</dbReference>
<dbReference type="InterPro" id="IPR004785">
    <property type="entry name" value="RpiB"/>
</dbReference>
<comment type="caution">
    <text evidence="5">The sequence shown here is derived from an EMBL/GenBank/DDBJ whole genome shotgun (WGS) entry which is preliminary data.</text>
</comment>
<proteinExistence type="inferred from homology"/>
<evidence type="ECO:0000256" key="2">
    <source>
        <dbReference type="ARBA" id="ARBA00023235"/>
    </source>
</evidence>
<dbReference type="InterPro" id="IPR036569">
    <property type="entry name" value="RpiB_LacA_LacB_sf"/>
</dbReference>
<feature type="active site" description="Proton acceptor" evidence="3">
    <location>
        <position position="65"/>
    </location>
</feature>
<reference evidence="5 6" key="1">
    <citation type="submission" date="2018-01" db="EMBL/GenBank/DDBJ databases">
        <title>Metagenomic assembled genomes from two thermal pools in the Uzon Caldera, Kamchatka, Russia.</title>
        <authorList>
            <person name="Wilkins L."/>
            <person name="Ettinger C."/>
        </authorList>
    </citation>
    <scope>NUCLEOTIDE SEQUENCE [LARGE SCALE GENOMIC DNA]</scope>
    <source>
        <strain evidence="5">ZAV-15</strain>
    </source>
</reference>
<comment type="similarity">
    <text evidence="1">Belongs to the LacAB/RpiB family.</text>
</comment>
<evidence type="ECO:0000256" key="4">
    <source>
        <dbReference type="PIRSR" id="PIRSR005384-2"/>
    </source>
</evidence>
<dbReference type="NCBIfam" id="NF004051">
    <property type="entry name" value="PRK05571.1"/>
    <property type="match status" value="1"/>
</dbReference>
<feature type="binding site" evidence="4">
    <location>
        <begin position="8"/>
        <end position="9"/>
    </location>
    <ligand>
        <name>D-ribulose 5-phosphate</name>
        <dbReference type="ChEBI" id="CHEBI:58121"/>
    </ligand>
</feature>
<organism evidence="5 6">
    <name type="scientific">Caldimicrobium thiodismutans</name>
    <dbReference type="NCBI Taxonomy" id="1653476"/>
    <lineage>
        <taxon>Bacteria</taxon>
        <taxon>Pseudomonadati</taxon>
        <taxon>Thermodesulfobacteriota</taxon>
        <taxon>Thermodesulfobacteria</taxon>
        <taxon>Thermodesulfobacteriales</taxon>
        <taxon>Thermodesulfobacteriaceae</taxon>
        <taxon>Caldimicrobium</taxon>
    </lineage>
</organism>
<feature type="binding site" evidence="4">
    <location>
        <position position="109"/>
    </location>
    <ligand>
        <name>D-ribulose 5-phosphate</name>
        <dbReference type="ChEBI" id="CHEBI:58121"/>
    </ligand>
</feature>
<evidence type="ECO:0000313" key="6">
    <source>
        <dbReference type="Proteomes" id="UP000235731"/>
    </source>
</evidence>
<keyword evidence="2 5" id="KW-0413">Isomerase</keyword>
<dbReference type="GO" id="GO:0004751">
    <property type="term" value="F:ribose-5-phosphate isomerase activity"/>
    <property type="evidence" value="ECO:0007669"/>
    <property type="project" value="TreeGrafter"/>
</dbReference>
<dbReference type="PANTHER" id="PTHR30345:SF0">
    <property type="entry name" value="DNA DAMAGE-REPAIR_TOLERATION PROTEIN DRT102"/>
    <property type="match status" value="1"/>
</dbReference>
<dbReference type="SUPFAM" id="SSF89623">
    <property type="entry name" value="Ribose/Galactose isomerase RpiB/AlsB"/>
    <property type="match status" value="1"/>
</dbReference>